<evidence type="ECO:0000256" key="2">
    <source>
        <dbReference type="SAM" id="SignalP"/>
    </source>
</evidence>
<organism evidence="4 5">
    <name type="scientific">Magallana gigas</name>
    <name type="common">Pacific oyster</name>
    <name type="synonym">Crassostrea gigas</name>
    <dbReference type="NCBI Taxonomy" id="29159"/>
    <lineage>
        <taxon>Eukaryota</taxon>
        <taxon>Metazoa</taxon>
        <taxon>Spiralia</taxon>
        <taxon>Lophotrochozoa</taxon>
        <taxon>Mollusca</taxon>
        <taxon>Bivalvia</taxon>
        <taxon>Autobranchia</taxon>
        <taxon>Pteriomorphia</taxon>
        <taxon>Ostreida</taxon>
        <taxon>Ostreoidea</taxon>
        <taxon>Ostreidae</taxon>
        <taxon>Magallana</taxon>
    </lineage>
</organism>
<dbReference type="AlphaFoldDB" id="A0A8W8JJL7"/>
<sequence length="422" mass="47199">MSCTTSIIILAYILSLIMSSSCMYTGMEYNYFSFSDIQPLLPTVDQQTPQTGNPQIMTNGTSDQTTEFQLQNVEFEEMELNVKEAENFNELVKTYTDADVEFEQQNGYLSSFGLQRNPITGDGNCLFRSISFSLYGHQDNHQELRNLAVETLRGQPQQTIHIAWRRAGGGHYESITEVDTSNQFSSFVPSVSDTIVRDSDENEVQLCHPEPTAAKPKEKTSKIQLQRIDNLLDELGHHVKNPQVIKYRLSTIIKSLESLISGNKACMTIQDENPMKLNPTERIAGNANNILQPRFHKTEKKRGRPRKTPLKRPTEEDMKKLLRNEGETPTQTEGAAAGPSHGSVAPYPPLRLVHPQGQPLQVSRSDEQNVFSIGQGGLGQPSWMRIPPSMLGKRITVVKDGKPQQIIFSINGDQGNPDPDGE</sequence>
<feature type="region of interest" description="Disordered" evidence="1">
    <location>
        <begin position="293"/>
        <end position="364"/>
    </location>
</feature>
<name>A0A8W8JJL7_MAGGI</name>
<evidence type="ECO:0000313" key="4">
    <source>
        <dbReference type="EnsemblMetazoa" id="G19737.1:cds"/>
    </source>
</evidence>
<evidence type="ECO:0000313" key="5">
    <source>
        <dbReference type="Proteomes" id="UP000005408"/>
    </source>
</evidence>
<feature type="domain" description="OTU" evidence="3">
    <location>
        <begin position="121"/>
        <end position="179"/>
    </location>
</feature>
<feature type="signal peptide" evidence="2">
    <location>
        <begin position="1"/>
        <end position="22"/>
    </location>
</feature>
<feature type="compositionally biased region" description="Basic and acidic residues" evidence="1">
    <location>
        <begin position="312"/>
        <end position="326"/>
    </location>
</feature>
<proteinExistence type="predicted"/>
<keyword evidence="2" id="KW-0732">Signal</keyword>
<evidence type="ECO:0000256" key="1">
    <source>
        <dbReference type="SAM" id="MobiDB-lite"/>
    </source>
</evidence>
<dbReference type="Proteomes" id="UP000005408">
    <property type="component" value="Unassembled WGS sequence"/>
</dbReference>
<dbReference type="InterPro" id="IPR038765">
    <property type="entry name" value="Papain-like_cys_pep_sf"/>
</dbReference>
<dbReference type="InterPro" id="IPR003323">
    <property type="entry name" value="OTU_dom"/>
</dbReference>
<keyword evidence="5" id="KW-1185">Reference proteome</keyword>
<dbReference type="Pfam" id="PF02338">
    <property type="entry name" value="OTU"/>
    <property type="match status" value="1"/>
</dbReference>
<accession>A0A8W8JJL7</accession>
<evidence type="ECO:0000259" key="3">
    <source>
        <dbReference type="Pfam" id="PF02338"/>
    </source>
</evidence>
<feature type="chain" id="PRO_5036489585" description="OTU domain-containing protein" evidence="2">
    <location>
        <begin position="23"/>
        <end position="422"/>
    </location>
</feature>
<protein>
    <recommendedName>
        <fullName evidence="3">OTU domain-containing protein</fullName>
    </recommendedName>
</protein>
<reference evidence="4" key="1">
    <citation type="submission" date="2022-08" db="UniProtKB">
        <authorList>
            <consortium name="EnsemblMetazoa"/>
        </authorList>
    </citation>
    <scope>IDENTIFICATION</scope>
    <source>
        <strain evidence="4">05x7-T-G4-1.051#20</strain>
    </source>
</reference>
<dbReference type="EnsemblMetazoa" id="G19737.1">
    <property type="protein sequence ID" value="G19737.1:cds"/>
    <property type="gene ID" value="G19737"/>
</dbReference>
<dbReference type="SUPFAM" id="SSF54001">
    <property type="entry name" value="Cysteine proteinases"/>
    <property type="match status" value="1"/>
</dbReference>
<feature type="compositionally biased region" description="Basic residues" evidence="1">
    <location>
        <begin position="294"/>
        <end position="310"/>
    </location>
</feature>
<dbReference type="Gene3D" id="3.90.70.80">
    <property type="match status" value="1"/>
</dbReference>